<feature type="compositionally biased region" description="Low complexity" evidence="1">
    <location>
        <begin position="128"/>
        <end position="138"/>
    </location>
</feature>
<feature type="chain" id="PRO_5045061515" evidence="2">
    <location>
        <begin position="38"/>
        <end position="637"/>
    </location>
</feature>
<dbReference type="InterPro" id="IPR008258">
    <property type="entry name" value="Transglycosylase_SLT_dom_1"/>
</dbReference>
<comment type="caution">
    <text evidence="4">The sequence shown here is derived from an EMBL/GenBank/DDBJ whole genome shotgun (WGS) entry which is preliminary data.</text>
</comment>
<dbReference type="PANTHER" id="PTHR33734">
    <property type="entry name" value="LYSM DOMAIN-CONTAINING GPI-ANCHORED PROTEIN 2"/>
    <property type="match status" value="1"/>
</dbReference>
<dbReference type="Pfam" id="PF01476">
    <property type="entry name" value="LysM"/>
    <property type="match status" value="6"/>
</dbReference>
<keyword evidence="2" id="KW-0732">Signal</keyword>
<evidence type="ECO:0000256" key="1">
    <source>
        <dbReference type="SAM" id="MobiDB-lite"/>
    </source>
</evidence>
<proteinExistence type="predicted"/>
<dbReference type="Pfam" id="PF01464">
    <property type="entry name" value="SLT"/>
    <property type="match status" value="1"/>
</dbReference>
<sequence length="637" mass="64880">MSVTRTSRQRVLKTAAATTALPAVALGSLALAAPATAAPAAPLQPKQPTASNISLAQSKIVQSLSSRSVPSSVKVKAGDSIYSIAKRYKLSVSTVLKLNGLTSKSVIYPGQRIKLRGTAPVSTTAKKSSSSSSSSSSSTYTVKSGDTLSGIAAKTKTSLSTLLRANELKSSSIIYPGQKLKLSGSAASAKSSSRPATSSSSSSASSSTYTVKSGDTLSGIAAKTKISLSTLLRANGLKSSSIIYPGQKLKLSGSAVTSKSSSSASSAAPSKSAGTYTVKSGDTLSGIAAKTKTSLSTLLRANGLKSSSIIYPGQKLKLSGSAASAKSSSRPATSSSSSSSSSSTYTVKSGDTLSGIAAKTSTSLATLLRANGLKSSSVIYPGQKLKLSGSASTSTASKASSSTSASTATGGTYTVKSGDTLSGIASRNGISLSTLLSANGLKSTSTIYPGQKLKLSGKASSSASNTKSSSTVSAASSTQAIPANFLHYVYPQQTVAAANKNYQTLLSMQIPSKAYMESLIISTARQMGVDPKLALGHAITESHLNHASVSPANAIGVMQVIPSSGQWASEMVGRKLNLLDPHDNVVAGVAIIRHLQRNARSVDEGIAGYYQGLHGVQTQGMYPDTKDYVRKVRANMR</sequence>
<accession>A0ABV6P6P8</accession>
<reference evidence="4 5" key="1">
    <citation type="submission" date="2024-09" db="EMBL/GenBank/DDBJ databases">
        <authorList>
            <person name="Sun Q."/>
            <person name="Mori K."/>
        </authorList>
    </citation>
    <scope>NUCLEOTIDE SEQUENCE [LARGE SCALE GENOMIC DNA]</scope>
    <source>
        <strain evidence="4 5">NCAIM B.02604</strain>
    </source>
</reference>
<feature type="domain" description="LysM" evidence="3">
    <location>
        <begin position="344"/>
        <end position="388"/>
    </location>
</feature>
<feature type="region of interest" description="Disordered" evidence="1">
    <location>
        <begin position="186"/>
        <end position="212"/>
    </location>
</feature>
<feature type="domain" description="LysM" evidence="3">
    <location>
        <begin position="72"/>
        <end position="116"/>
    </location>
</feature>
<feature type="domain" description="LysM" evidence="3">
    <location>
        <begin position="412"/>
        <end position="456"/>
    </location>
</feature>
<dbReference type="Proteomes" id="UP001589862">
    <property type="component" value="Unassembled WGS sequence"/>
</dbReference>
<dbReference type="InterPro" id="IPR018392">
    <property type="entry name" value="LysM"/>
</dbReference>
<dbReference type="InterPro" id="IPR023346">
    <property type="entry name" value="Lysozyme-like_dom_sf"/>
</dbReference>
<evidence type="ECO:0000313" key="4">
    <source>
        <dbReference type="EMBL" id="MFC0580815.1"/>
    </source>
</evidence>
<feature type="compositionally biased region" description="Low complexity" evidence="1">
    <location>
        <begin position="322"/>
        <end position="343"/>
    </location>
</feature>
<feature type="region of interest" description="Disordered" evidence="1">
    <location>
        <begin position="388"/>
        <end position="410"/>
    </location>
</feature>
<feature type="region of interest" description="Disordered" evidence="1">
    <location>
        <begin position="322"/>
        <end position="349"/>
    </location>
</feature>
<evidence type="ECO:0000256" key="2">
    <source>
        <dbReference type="SAM" id="SignalP"/>
    </source>
</evidence>
<keyword evidence="5" id="KW-1185">Reference proteome</keyword>
<dbReference type="CDD" id="cd00118">
    <property type="entry name" value="LysM"/>
    <property type="match status" value="6"/>
</dbReference>
<dbReference type="SMART" id="SM00257">
    <property type="entry name" value="LysM"/>
    <property type="match status" value="6"/>
</dbReference>
<feature type="signal peptide" evidence="2">
    <location>
        <begin position="1"/>
        <end position="37"/>
    </location>
</feature>
<feature type="domain" description="LysM" evidence="3">
    <location>
        <begin position="208"/>
        <end position="252"/>
    </location>
</feature>
<protein>
    <submittedName>
        <fullName evidence="4">LysM peptidoglycan-binding domain-containing protein</fullName>
    </submittedName>
</protein>
<dbReference type="PANTHER" id="PTHR33734:SF22">
    <property type="entry name" value="MEMBRANE-BOUND LYTIC MUREIN TRANSGLYCOSYLASE D"/>
    <property type="match status" value="1"/>
</dbReference>
<dbReference type="RefSeq" id="WP_377457149.1">
    <property type="nucleotide sequence ID" value="NZ_JBHLUB010000001.1"/>
</dbReference>
<dbReference type="SUPFAM" id="SSF54106">
    <property type="entry name" value="LysM domain"/>
    <property type="match status" value="6"/>
</dbReference>
<feature type="compositionally biased region" description="Low complexity" evidence="1">
    <location>
        <begin position="186"/>
        <end position="207"/>
    </location>
</feature>
<feature type="domain" description="LysM" evidence="3">
    <location>
        <begin position="139"/>
        <end position="183"/>
    </location>
</feature>
<name>A0ABV6P6P8_9MICC</name>
<dbReference type="Gene3D" id="3.10.350.10">
    <property type="entry name" value="LysM domain"/>
    <property type="match status" value="6"/>
</dbReference>
<evidence type="ECO:0000259" key="3">
    <source>
        <dbReference type="SMART" id="SM00257"/>
    </source>
</evidence>
<organism evidence="4 5">
    <name type="scientific">Micrococcoides hystricis</name>
    <dbReference type="NCBI Taxonomy" id="1572761"/>
    <lineage>
        <taxon>Bacteria</taxon>
        <taxon>Bacillati</taxon>
        <taxon>Actinomycetota</taxon>
        <taxon>Actinomycetes</taxon>
        <taxon>Micrococcales</taxon>
        <taxon>Micrococcaceae</taxon>
        <taxon>Micrococcoides</taxon>
    </lineage>
</organism>
<dbReference type="SUPFAM" id="SSF53955">
    <property type="entry name" value="Lysozyme-like"/>
    <property type="match status" value="1"/>
</dbReference>
<feature type="region of interest" description="Disordered" evidence="1">
    <location>
        <begin position="119"/>
        <end position="144"/>
    </location>
</feature>
<evidence type="ECO:0000313" key="5">
    <source>
        <dbReference type="Proteomes" id="UP001589862"/>
    </source>
</evidence>
<gene>
    <name evidence="4" type="ORF">ACFFFR_00220</name>
</gene>
<feature type="domain" description="LysM" evidence="3">
    <location>
        <begin position="275"/>
        <end position="319"/>
    </location>
</feature>
<dbReference type="InterPro" id="IPR036779">
    <property type="entry name" value="LysM_dom_sf"/>
</dbReference>
<dbReference type="Gene3D" id="1.10.530.10">
    <property type="match status" value="1"/>
</dbReference>
<dbReference type="EMBL" id="JBHLUB010000001">
    <property type="protein sequence ID" value="MFC0580815.1"/>
    <property type="molecule type" value="Genomic_DNA"/>
</dbReference>